<evidence type="ECO:0000259" key="1">
    <source>
        <dbReference type="Pfam" id="PF00535"/>
    </source>
</evidence>
<dbReference type="RefSeq" id="WP_289725206.1">
    <property type="nucleotide sequence ID" value="NZ_JAUDUY010000004.1"/>
</dbReference>
<dbReference type="SUPFAM" id="SSF53448">
    <property type="entry name" value="Nucleotide-diphospho-sugar transferases"/>
    <property type="match status" value="1"/>
</dbReference>
<dbReference type="PANTHER" id="PTHR22916:SF3">
    <property type="entry name" value="UDP-GLCNAC:BETAGAL BETA-1,3-N-ACETYLGLUCOSAMINYLTRANSFERASE-LIKE PROTEIN 1"/>
    <property type="match status" value="1"/>
</dbReference>
<dbReference type="Gene3D" id="3.90.550.10">
    <property type="entry name" value="Spore Coat Polysaccharide Biosynthesis Protein SpsA, Chain A"/>
    <property type="match status" value="1"/>
</dbReference>
<dbReference type="CDD" id="cd00761">
    <property type="entry name" value="Glyco_tranf_GTA_type"/>
    <property type="match status" value="1"/>
</dbReference>
<name>A0ABT7WG06_9FLAO</name>
<evidence type="ECO:0000313" key="3">
    <source>
        <dbReference type="Proteomes" id="UP001174839"/>
    </source>
</evidence>
<dbReference type="EMBL" id="JAUDUY010000004">
    <property type="protein sequence ID" value="MDM9631843.1"/>
    <property type="molecule type" value="Genomic_DNA"/>
</dbReference>
<protein>
    <submittedName>
        <fullName evidence="2">Glycosyltransferase</fullName>
        <ecNumber evidence="2">2.4.-.-</ecNumber>
    </submittedName>
</protein>
<dbReference type="InterPro" id="IPR029044">
    <property type="entry name" value="Nucleotide-diphossugar_trans"/>
</dbReference>
<keyword evidence="2" id="KW-0808">Transferase</keyword>
<evidence type="ECO:0000313" key="2">
    <source>
        <dbReference type="EMBL" id="MDM9631843.1"/>
    </source>
</evidence>
<dbReference type="Proteomes" id="UP001174839">
    <property type="component" value="Unassembled WGS sequence"/>
</dbReference>
<dbReference type="GO" id="GO:0016757">
    <property type="term" value="F:glycosyltransferase activity"/>
    <property type="evidence" value="ECO:0007669"/>
    <property type="project" value="UniProtKB-KW"/>
</dbReference>
<gene>
    <name evidence="2" type="ORF">QU605_10190</name>
</gene>
<dbReference type="PANTHER" id="PTHR22916">
    <property type="entry name" value="GLYCOSYLTRANSFERASE"/>
    <property type="match status" value="1"/>
</dbReference>
<accession>A0ABT7WG06</accession>
<dbReference type="InterPro" id="IPR001173">
    <property type="entry name" value="Glyco_trans_2-like"/>
</dbReference>
<proteinExistence type="predicted"/>
<sequence length="334" mass="38162">MIPLVSILMPFKNTEDFLVECISSIHSQDFSSWELIAVDDHSTDNSRAIVNEWAKKDPRIKVISNIGSGIIPALRTAFEISAGTMVTRMDSDDRMASGRLSQMVSQLEAHGCGNIALGQVKYFSDRGISDGYARYERWLNQLIEKGTNFKEIYKECVIPSPCWLVYRSDLEDCGAFEPDRYPEDYDLCFRFYARGLTCLPSGRVLHFWRDYDTRTSRTSEHYAQNYFLDLKLDYFLKLDWNDSRPLALWGAGFKGKHLAKSLVLKGIKFDWLCDNPKKIGKTIYGVPLLHFEHLKTLNKPQSLIAVANESAQGAIRSFLLQTDQDPGKDAFFFC</sequence>
<comment type="caution">
    <text evidence="2">The sequence shown here is derived from an EMBL/GenBank/DDBJ whole genome shotgun (WGS) entry which is preliminary data.</text>
</comment>
<dbReference type="EC" id="2.4.-.-" evidence="2"/>
<keyword evidence="2" id="KW-0328">Glycosyltransferase</keyword>
<reference evidence="2" key="1">
    <citation type="submission" date="2023-06" db="EMBL/GenBank/DDBJ databases">
        <title>Robiginitalea aurantiacus sp. nov. and Algoriphagus sediminis sp. nov., isolated from coastal sediment.</title>
        <authorList>
            <person name="Zhou Z.Y."/>
            <person name="An J."/>
            <person name="Jia Y.W."/>
            <person name="Du Z.J."/>
        </authorList>
    </citation>
    <scope>NUCLEOTIDE SEQUENCE</scope>
    <source>
        <strain evidence="2">M39</strain>
    </source>
</reference>
<organism evidence="2 3">
    <name type="scientific">Robiginitalea aurantiaca</name>
    <dbReference type="NCBI Taxonomy" id="3056915"/>
    <lineage>
        <taxon>Bacteria</taxon>
        <taxon>Pseudomonadati</taxon>
        <taxon>Bacteroidota</taxon>
        <taxon>Flavobacteriia</taxon>
        <taxon>Flavobacteriales</taxon>
        <taxon>Flavobacteriaceae</taxon>
        <taxon>Robiginitalea</taxon>
    </lineage>
</organism>
<dbReference type="Pfam" id="PF00535">
    <property type="entry name" value="Glycos_transf_2"/>
    <property type="match status" value="1"/>
</dbReference>
<keyword evidence="3" id="KW-1185">Reference proteome</keyword>
<feature type="domain" description="Glycosyltransferase 2-like" evidence="1">
    <location>
        <begin position="6"/>
        <end position="172"/>
    </location>
</feature>